<accession>A0A4Y9ZC51</accession>
<evidence type="ECO:0000313" key="2">
    <source>
        <dbReference type="Proteomes" id="UP000298327"/>
    </source>
</evidence>
<proteinExistence type="predicted"/>
<dbReference type="AlphaFoldDB" id="A0A4Y9ZC51"/>
<name>A0A4Y9ZC51_9AGAM</name>
<protein>
    <submittedName>
        <fullName evidence="1">Uncharacterized protein</fullName>
    </submittedName>
</protein>
<sequence>MPYLCSDILSDPWAWIPILYSVVDERSTFSPTRTQSQIWKQTMAPDHPRDSSGELTIVSLSDLPTSIAFQRDGRTGLVSQQRVYGKSAEHFRFSWRQEERKYLAFVVLAATSAQQSSKTVGFVALVERRAPLAFG</sequence>
<keyword evidence="2" id="KW-1185">Reference proteome</keyword>
<evidence type="ECO:0000313" key="1">
    <source>
        <dbReference type="EMBL" id="TFY71730.1"/>
    </source>
</evidence>
<organism evidence="1 2">
    <name type="scientific">Dentipellis fragilis</name>
    <dbReference type="NCBI Taxonomy" id="205917"/>
    <lineage>
        <taxon>Eukaryota</taxon>
        <taxon>Fungi</taxon>
        <taxon>Dikarya</taxon>
        <taxon>Basidiomycota</taxon>
        <taxon>Agaricomycotina</taxon>
        <taxon>Agaricomycetes</taxon>
        <taxon>Russulales</taxon>
        <taxon>Hericiaceae</taxon>
        <taxon>Dentipellis</taxon>
    </lineage>
</organism>
<dbReference type="Proteomes" id="UP000298327">
    <property type="component" value="Unassembled WGS sequence"/>
</dbReference>
<comment type="caution">
    <text evidence="1">The sequence shown here is derived from an EMBL/GenBank/DDBJ whole genome shotgun (WGS) entry which is preliminary data.</text>
</comment>
<dbReference type="EMBL" id="SEOQ01000039">
    <property type="protein sequence ID" value="TFY71730.1"/>
    <property type="molecule type" value="Genomic_DNA"/>
</dbReference>
<reference evidence="1 2" key="1">
    <citation type="submission" date="2019-02" db="EMBL/GenBank/DDBJ databases">
        <title>Genome sequencing of the rare red list fungi Dentipellis fragilis.</title>
        <authorList>
            <person name="Buettner E."/>
            <person name="Kellner H."/>
        </authorList>
    </citation>
    <scope>NUCLEOTIDE SEQUENCE [LARGE SCALE GENOMIC DNA]</scope>
    <source>
        <strain evidence="1 2">DSM 105465</strain>
    </source>
</reference>
<gene>
    <name evidence="1" type="ORF">EVG20_g1270</name>
</gene>